<evidence type="ECO:0000313" key="2">
    <source>
        <dbReference type="Proteomes" id="UP001054821"/>
    </source>
</evidence>
<proteinExistence type="predicted"/>
<accession>A0AAD4YUZ9</accession>
<keyword evidence="2" id="KW-1185">Reference proteome</keyword>
<evidence type="ECO:0000313" key="1">
    <source>
        <dbReference type="EMBL" id="KAI5323422.1"/>
    </source>
</evidence>
<sequence>MSVKVVNLANNIDKHFHLERLGELRPCWSLSTQMEKENPRGRRNLRRIFSWDENRSHGSYIESASYTQRVLKESFPPIFQSTEAFQTTMVGSKCSRSKTSATAHSERPKPRCHRKEQLLPAFCSSLPQLPTHSSSPLASSSSPLWLPMPSNHLQKPLNHYCRSATSQNR</sequence>
<dbReference type="Proteomes" id="UP001054821">
    <property type="component" value="Chromosome 6"/>
</dbReference>
<dbReference type="AlphaFoldDB" id="A0AAD4YUZ9"/>
<dbReference type="EMBL" id="JAJFAZ020000006">
    <property type="protein sequence ID" value="KAI5323422.1"/>
    <property type="molecule type" value="Genomic_DNA"/>
</dbReference>
<name>A0AAD4YUZ9_PRUDU</name>
<gene>
    <name evidence="1" type="ORF">L3X38_032494</name>
</gene>
<organism evidence="1 2">
    <name type="scientific">Prunus dulcis</name>
    <name type="common">Almond</name>
    <name type="synonym">Amygdalus dulcis</name>
    <dbReference type="NCBI Taxonomy" id="3755"/>
    <lineage>
        <taxon>Eukaryota</taxon>
        <taxon>Viridiplantae</taxon>
        <taxon>Streptophyta</taxon>
        <taxon>Embryophyta</taxon>
        <taxon>Tracheophyta</taxon>
        <taxon>Spermatophyta</taxon>
        <taxon>Magnoliopsida</taxon>
        <taxon>eudicotyledons</taxon>
        <taxon>Gunneridae</taxon>
        <taxon>Pentapetalae</taxon>
        <taxon>rosids</taxon>
        <taxon>fabids</taxon>
        <taxon>Rosales</taxon>
        <taxon>Rosaceae</taxon>
        <taxon>Amygdaloideae</taxon>
        <taxon>Amygdaleae</taxon>
        <taxon>Prunus</taxon>
    </lineage>
</organism>
<comment type="caution">
    <text evidence="1">The sequence shown here is derived from an EMBL/GenBank/DDBJ whole genome shotgun (WGS) entry which is preliminary data.</text>
</comment>
<reference evidence="1 2" key="1">
    <citation type="journal article" date="2022" name="G3 (Bethesda)">
        <title>Whole-genome sequence and methylome profiling of the almond [Prunus dulcis (Mill.) D.A. Webb] cultivar 'Nonpareil'.</title>
        <authorList>
            <person name="D'Amico-Willman K.M."/>
            <person name="Ouma W.Z."/>
            <person name="Meulia T."/>
            <person name="Sideli G.M."/>
            <person name="Gradziel T.M."/>
            <person name="Fresnedo-Ramirez J."/>
        </authorList>
    </citation>
    <scope>NUCLEOTIDE SEQUENCE [LARGE SCALE GENOMIC DNA]</scope>
    <source>
        <strain evidence="1">Clone GOH B32 T37-40</strain>
    </source>
</reference>
<protein>
    <submittedName>
        <fullName evidence="1">Uncharacterized protein</fullName>
    </submittedName>
</protein>